<gene>
    <name evidence="3" type="ORF">D9619_012556</name>
</gene>
<dbReference type="EMBL" id="JAACJJ010000032">
    <property type="protein sequence ID" value="KAF5317648.1"/>
    <property type="molecule type" value="Genomic_DNA"/>
</dbReference>
<feature type="transmembrane region" description="Helical" evidence="2">
    <location>
        <begin position="98"/>
        <end position="117"/>
    </location>
</feature>
<evidence type="ECO:0000313" key="4">
    <source>
        <dbReference type="Proteomes" id="UP000567179"/>
    </source>
</evidence>
<evidence type="ECO:0000313" key="3">
    <source>
        <dbReference type="EMBL" id="KAF5317648.1"/>
    </source>
</evidence>
<proteinExistence type="predicted"/>
<evidence type="ECO:0000256" key="1">
    <source>
        <dbReference type="SAM" id="MobiDB-lite"/>
    </source>
</evidence>
<dbReference type="Proteomes" id="UP000567179">
    <property type="component" value="Unassembled WGS sequence"/>
</dbReference>
<keyword evidence="4" id="KW-1185">Reference proteome</keyword>
<evidence type="ECO:0000256" key="2">
    <source>
        <dbReference type="SAM" id="Phobius"/>
    </source>
</evidence>
<keyword evidence="2" id="KW-0812">Transmembrane</keyword>
<feature type="region of interest" description="Disordered" evidence="1">
    <location>
        <begin position="1"/>
        <end position="68"/>
    </location>
</feature>
<dbReference type="AlphaFoldDB" id="A0A8H5B7Z3"/>
<sequence length="153" mass="17303">MKQTRPAITPRHTSRNILHRKQRDHTRLDAKPHTPADAMHRGHRLQHRHKGAEHDQRRARHLHHKRRRAARRVLEQLEQRAPPEGPDRGQGVGVGRRAVVVVVVIFVLVEAAAVSWGRQRCVIFCREAEEAAGGGGPGPAVCRAGEERWGQWG</sequence>
<keyword evidence="2" id="KW-0472">Membrane</keyword>
<accession>A0A8H5B7Z3</accession>
<organism evidence="3 4">
    <name type="scientific">Psilocybe cf. subviscida</name>
    <dbReference type="NCBI Taxonomy" id="2480587"/>
    <lineage>
        <taxon>Eukaryota</taxon>
        <taxon>Fungi</taxon>
        <taxon>Dikarya</taxon>
        <taxon>Basidiomycota</taxon>
        <taxon>Agaricomycotina</taxon>
        <taxon>Agaricomycetes</taxon>
        <taxon>Agaricomycetidae</taxon>
        <taxon>Agaricales</taxon>
        <taxon>Agaricineae</taxon>
        <taxon>Strophariaceae</taxon>
        <taxon>Psilocybe</taxon>
    </lineage>
</organism>
<feature type="compositionally biased region" description="Basic and acidic residues" evidence="1">
    <location>
        <begin position="25"/>
        <end position="40"/>
    </location>
</feature>
<reference evidence="3 4" key="1">
    <citation type="journal article" date="2020" name="ISME J.">
        <title>Uncovering the hidden diversity of litter-decomposition mechanisms in mushroom-forming fungi.</title>
        <authorList>
            <person name="Floudas D."/>
            <person name="Bentzer J."/>
            <person name="Ahren D."/>
            <person name="Johansson T."/>
            <person name="Persson P."/>
            <person name="Tunlid A."/>
        </authorList>
    </citation>
    <scope>NUCLEOTIDE SEQUENCE [LARGE SCALE GENOMIC DNA]</scope>
    <source>
        <strain evidence="3 4">CBS 101986</strain>
    </source>
</reference>
<name>A0A8H5B7Z3_9AGAR</name>
<feature type="compositionally biased region" description="Basic residues" evidence="1">
    <location>
        <begin position="41"/>
        <end position="68"/>
    </location>
</feature>
<keyword evidence="2" id="KW-1133">Transmembrane helix</keyword>
<feature type="compositionally biased region" description="Basic residues" evidence="1">
    <location>
        <begin position="12"/>
        <end position="24"/>
    </location>
</feature>
<protein>
    <submittedName>
        <fullName evidence="3">Uncharacterized protein</fullName>
    </submittedName>
</protein>
<comment type="caution">
    <text evidence="3">The sequence shown here is derived from an EMBL/GenBank/DDBJ whole genome shotgun (WGS) entry which is preliminary data.</text>
</comment>